<evidence type="ECO:0000313" key="7">
    <source>
        <dbReference type="Proteomes" id="UP000822688"/>
    </source>
</evidence>
<dbReference type="InterPro" id="IPR045239">
    <property type="entry name" value="bHLH95_bHLH"/>
</dbReference>
<dbReference type="Gene3D" id="4.10.280.10">
    <property type="entry name" value="Helix-loop-helix DNA-binding domain"/>
    <property type="match status" value="1"/>
</dbReference>
<feature type="region of interest" description="Disordered" evidence="4">
    <location>
        <begin position="142"/>
        <end position="188"/>
    </location>
</feature>
<name>A0A8T0IZK2_CERPU</name>
<dbReference type="SMART" id="SM00353">
    <property type="entry name" value="HLH"/>
    <property type="match status" value="1"/>
</dbReference>
<evidence type="ECO:0000259" key="5">
    <source>
        <dbReference type="PROSITE" id="PS50888"/>
    </source>
</evidence>
<dbReference type="SUPFAM" id="SSF47459">
    <property type="entry name" value="HLH, helix-loop-helix DNA-binding domain"/>
    <property type="match status" value="1"/>
</dbReference>
<evidence type="ECO:0000256" key="1">
    <source>
        <dbReference type="ARBA" id="ARBA00023015"/>
    </source>
</evidence>
<dbReference type="PANTHER" id="PTHR45959:SF55">
    <property type="entry name" value="BHLH DOMAIN-CONTAINING PROTEIN"/>
    <property type="match status" value="1"/>
</dbReference>
<dbReference type="EMBL" id="CM026422">
    <property type="protein sequence ID" value="KAG0588785.1"/>
    <property type="molecule type" value="Genomic_DNA"/>
</dbReference>
<dbReference type="Proteomes" id="UP000822688">
    <property type="component" value="Chromosome 2"/>
</dbReference>
<keyword evidence="3" id="KW-0175">Coiled coil</keyword>
<dbReference type="PROSITE" id="PS50888">
    <property type="entry name" value="BHLH"/>
    <property type="match status" value="1"/>
</dbReference>
<keyword evidence="2" id="KW-0804">Transcription</keyword>
<dbReference type="InterPro" id="IPR052610">
    <property type="entry name" value="bHLH_transcription_regulator"/>
</dbReference>
<dbReference type="Pfam" id="PF00010">
    <property type="entry name" value="HLH"/>
    <property type="match status" value="1"/>
</dbReference>
<feature type="domain" description="BHLH" evidence="5">
    <location>
        <begin position="282"/>
        <end position="331"/>
    </location>
</feature>
<feature type="coiled-coil region" evidence="3">
    <location>
        <begin position="321"/>
        <end position="348"/>
    </location>
</feature>
<comment type="caution">
    <text evidence="6">The sequence shown here is derived from an EMBL/GenBank/DDBJ whole genome shotgun (WGS) entry which is preliminary data.</text>
</comment>
<keyword evidence="7" id="KW-1185">Reference proteome</keyword>
<accession>A0A8T0IZK2</accession>
<dbReference type="GO" id="GO:0046983">
    <property type="term" value="F:protein dimerization activity"/>
    <property type="evidence" value="ECO:0007669"/>
    <property type="project" value="InterPro"/>
</dbReference>
<dbReference type="CDD" id="cd11393">
    <property type="entry name" value="bHLH_AtbHLH_like"/>
    <property type="match status" value="1"/>
</dbReference>
<protein>
    <recommendedName>
        <fullName evidence="5">BHLH domain-containing protein</fullName>
    </recommendedName>
</protein>
<keyword evidence="1" id="KW-0805">Transcription regulation</keyword>
<evidence type="ECO:0000256" key="3">
    <source>
        <dbReference type="SAM" id="Coils"/>
    </source>
</evidence>
<dbReference type="InterPro" id="IPR011598">
    <property type="entry name" value="bHLH_dom"/>
</dbReference>
<dbReference type="PANTHER" id="PTHR45959">
    <property type="entry name" value="BHLH TRANSCRIPTION FACTOR"/>
    <property type="match status" value="1"/>
</dbReference>
<dbReference type="AlphaFoldDB" id="A0A8T0IZK2"/>
<proteinExistence type="predicted"/>
<evidence type="ECO:0000256" key="4">
    <source>
        <dbReference type="SAM" id="MobiDB-lite"/>
    </source>
</evidence>
<organism evidence="6 7">
    <name type="scientific">Ceratodon purpureus</name>
    <name type="common">Fire moss</name>
    <name type="synonym">Dicranum purpureum</name>
    <dbReference type="NCBI Taxonomy" id="3225"/>
    <lineage>
        <taxon>Eukaryota</taxon>
        <taxon>Viridiplantae</taxon>
        <taxon>Streptophyta</taxon>
        <taxon>Embryophyta</taxon>
        <taxon>Bryophyta</taxon>
        <taxon>Bryophytina</taxon>
        <taxon>Bryopsida</taxon>
        <taxon>Dicranidae</taxon>
        <taxon>Pseudoditrichales</taxon>
        <taxon>Ditrichaceae</taxon>
        <taxon>Ceratodon</taxon>
    </lineage>
</organism>
<reference evidence="6" key="1">
    <citation type="submission" date="2020-06" db="EMBL/GenBank/DDBJ databases">
        <title>WGS assembly of Ceratodon purpureus strain R40.</title>
        <authorList>
            <person name="Carey S.B."/>
            <person name="Jenkins J."/>
            <person name="Shu S."/>
            <person name="Lovell J.T."/>
            <person name="Sreedasyam A."/>
            <person name="Maumus F."/>
            <person name="Tiley G.P."/>
            <person name="Fernandez-Pozo N."/>
            <person name="Barry K."/>
            <person name="Chen C."/>
            <person name="Wang M."/>
            <person name="Lipzen A."/>
            <person name="Daum C."/>
            <person name="Saski C.A."/>
            <person name="Payton A.C."/>
            <person name="Mcbreen J.C."/>
            <person name="Conrad R.E."/>
            <person name="Kollar L.M."/>
            <person name="Olsson S."/>
            <person name="Huttunen S."/>
            <person name="Landis J.B."/>
            <person name="Wickett N.J."/>
            <person name="Johnson M.G."/>
            <person name="Rensing S.A."/>
            <person name="Grimwood J."/>
            <person name="Schmutz J."/>
            <person name="Mcdaniel S.F."/>
        </authorList>
    </citation>
    <scope>NUCLEOTIDE SEQUENCE</scope>
    <source>
        <strain evidence="6">R40</strain>
    </source>
</reference>
<evidence type="ECO:0000256" key="2">
    <source>
        <dbReference type="ARBA" id="ARBA00023163"/>
    </source>
</evidence>
<dbReference type="InterPro" id="IPR036638">
    <property type="entry name" value="HLH_DNA-bd_sf"/>
</dbReference>
<gene>
    <name evidence="6" type="ORF">KC19_2G268700</name>
</gene>
<sequence length="551" mass="60258">MMQTVDKLNLYRDMLQAVPASWSDHQHPTGVPDTMDFTYDGVYNTFTPNAYNAFPSVLSQTLCELDIDNSIHKLFEGLPEILEDTTHASYRDGETALGRPAVTVASAPYFPSTTPAQGIRLNSVSGSVPDVTFISAHNATPPATFVRPKPAGGQELAPADRKGARARKGKAKGTGTGRGSAKVDAKVPGVSRASPKVLDAIVPSISVARQPSQAHVACIVPKILPATAIPAVDLRAVKTNEVHLVHPSIGLGPQSVLRMPKRSRKDPTLPVANTRTQKTRYFDKVEHIVRERWRRDDMAGKFLALESLLPPSSKRDRSTIVEDSMKLVKSLQHRKEEALKRRAELKLAAQSPGMKLNRIIQKIGSLAVIPMQGNGHTLQESPSSSSMVLSGTKRPLEACTVVVTPGANGDRDQIPQVLSNCVKRFYVQSELSTGDIVIEMICEQIPNFHSILLKSMETLGLEVIRCSVTKTMNKLICNITVKVSDFVTCFLSSFEVMSRFLSEFLCQGIIPVSLLILSGCSKIIRCGTQFMNIGELNVNVFACSHFHTRLR</sequence>
<evidence type="ECO:0000313" key="6">
    <source>
        <dbReference type="EMBL" id="KAG0588785.1"/>
    </source>
</evidence>